<sequence>MTTQSVPCTHRVAYGAAALAMLLALQVGPAAAQTLRVVMQSGLRILDPVVTTGYITRDHGYMIYDTLLGMDADFNIRPQMADWTVSDDNLTYTFTLRDGLLWHDSTPVTAQDCIASIRRWAEVDGTGVPLMQFIASIDAIDAKTFQITLNEPTGLLLAGLARLSSRPVFMMPARVANTPASQPITDTTGSGPFRFVTEDYQPGLRVVYARNDAYVPRDEPPSWTAGGKVVNVDRVEWQAIPDQMTAVNALINDEVDYIQQVPFDLLPLLDGNPDITVDALDRMGTWTYFRMNHLQPPFDNPLLRRAAMAAVSQTDILQAAVGNPDLFSTCAAVMGCGTPNGDEYGRDWLIEGNIDMARALLAEAGYDGAPVVILQPTDLAIVATQPIVIADALRRAGFTVDLRTMDWQTLQSQLRNQAPTLDGGWSLYSSAATLATSGDPFGNPNLATAGLRSTTGWPDVPEIEARRTAYARAVTPAAQRDIARQIQRLAIDNGVVAPLGQFHIPTAYRNSYSGFLPAPVTLFWNVAKTGG</sequence>
<evidence type="ECO:0000256" key="3">
    <source>
        <dbReference type="ARBA" id="ARBA00022729"/>
    </source>
</evidence>
<accession>A0A1W6NX97</accession>
<feature type="chain" id="PRO_5012529352" evidence="4">
    <location>
        <begin position="33"/>
        <end position="531"/>
    </location>
</feature>
<dbReference type="GO" id="GO:1904680">
    <property type="term" value="F:peptide transmembrane transporter activity"/>
    <property type="evidence" value="ECO:0007669"/>
    <property type="project" value="TreeGrafter"/>
</dbReference>
<protein>
    <submittedName>
        <fullName evidence="6">ABC transporter substrate-binding protein</fullName>
    </submittedName>
</protein>
<dbReference type="Gene3D" id="3.40.190.10">
    <property type="entry name" value="Periplasmic binding protein-like II"/>
    <property type="match status" value="1"/>
</dbReference>
<proteinExistence type="inferred from homology"/>
<keyword evidence="3 4" id="KW-0732">Signal</keyword>
<organism evidence="6 7">
    <name type="scientific">Ketogulonicigenium robustum</name>
    <dbReference type="NCBI Taxonomy" id="92947"/>
    <lineage>
        <taxon>Bacteria</taxon>
        <taxon>Pseudomonadati</taxon>
        <taxon>Pseudomonadota</taxon>
        <taxon>Alphaproteobacteria</taxon>
        <taxon>Rhodobacterales</taxon>
        <taxon>Roseobacteraceae</taxon>
        <taxon>Ketogulonicigenium</taxon>
    </lineage>
</organism>
<dbReference type="CDD" id="cd08502">
    <property type="entry name" value="PBP2_NikA_DppA_OppA_like_16"/>
    <property type="match status" value="1"/>
</dbReference>
<feature type="domain" description="Solute-binding protein family 5" evidence="5">
    <location>
        <begin position="77"/>
        <end position="430"/>
    </location>
</feature>
<gene>
    <name evidence="6" type="primary">ddpA</name>
    <name evidence="6" type="ORF">BVG79_00455</name>
</gene>
<reference evidence="6 7" key="1">
    <citation type="submission" date="2017-02" db="EMBL/GenBank/DDBJ databases">
        <title>Ketogulonicigenium robustum SPU B003 Genome sequencing and assembly.</title>
        <authorList>
            <person name="Li Y."/>
            <person name="Liu L."/>
            <person name="Wang C."/>
            <person name="Zhang M."/>
            <person name="Zhang T."/>
            <person name="Zhang Y."/>
        </authorList>
    </citation>
    <scope>NUCLEOTIDE SEQUENCE [LARGE SCALE GENOMIC DNA]</scope>
    <source>
        <strain evidence="6 7">SPU_B003</strain>
    </source>
</reference>
<dbReference type="OrthoDB" id="9803988at2"/>
<dbReference type="KEGG" id="kro:BVG79_00455"/>
<dbReference type="PANTHER" id="PTHR30290">
    <property type="entry name" value="PERIPLASMIC BINDING COMPONENT OF ABC TRANSPORTER"/>
    <property type="match status" value="1"/>
</dbReference>
<dbReference type="STRING" id="92947.BVG79_00455"/>
<evidence type="ECO:0000256" key="4">
    <source>
        <dbReference type="SAM" id="SignalP"/>
    </source>
</evidence>
<dbReference type="Pfam" id="PF00496">
    <property type="entry name" value="SBP_bac_5"/>
    <property type="match status" value="1"/>
</dbReference>
<dbReference type="Gene3D" id="3.10.105.10">
    <property type="entry name" value="Dipeptide-binding Protein, Domain 3"/>
    <property type="match status" value="1"/>
</dbReference>
<keyword evidence="7" id="KW-1185">Reference proteome</keyword>
<dbReference type="InterPro" id="IPR039424">
    <property type="entry name" value="SBP_5"/>
</dbReference>
<dbReference type="InterPro" id="IPR000914">
    <property type="entry name" value="SBP_5_dom"/>
</dbReference>
<dbReference type="SUPFAM" id="SSF53850">
    <property type="entry name" value="Periplasmic binding protein-like II"/>
    <property type="match status" value="1"/>
</dbReference>
<dbReference type="PANTHER" id="PTHR30290:SF38">
    <property type="entry name" value="D,D-DIPEPTIDE-BINDING PERIPLASMIC PROTEIN DDPA-RELATED"/>
    <property type="match status" value="1"/>
</dbReference>
<comment type="similarity">
    <text evidence="2">Belongs to the bacterial solute-binding protein 5 family.</text>
</comment>
<dbReference type="GO" id="GO:0015833">
    <property type="term" value="P:peptide transport"/>
    <property type="evidence" value="ECO:0007669"/>
    <property type="project" value="TreeGrafter"/>
</dbReference>
<dbReference type="RefSeq" id="WP_157115606.1">
    <property type="nucleotide sequence ID" value="NZ_CP019937.1"/>
</dbReference>
<dbReference type="AlphaFoldDB" id="A0A1W6NX97"/>
<feature type="signal peptide" evidence="4">
    <location>
        <begin position="1"/>
        <end position="32"/>
    </location>
</feature>
<evidence type="ECO:0000313" key="7">
    <source>
        <dbReference type="Proteomes" id="UP000242447"/>
    </source>
</evidence>
<dbReference type="EMBL" id="CP019937">
    <property type="protein sequence ID" value="ARO13809.1"/>
    <property type="molecule type" value="Genomic_DNA"/>
</dbReference>
<evidence type="ECO:0000256" key="1">
    <source>
        <dbReference type="ARBA" id="ARBA00004418"/>
    </source>
</evidence>
<evidence type="ECO:0000313" key="6">
    <source>
        <dbReference type="EMBL" id="ARO13809.1"/>
    </source>
</evidence>
<name>A0A1W6NX97_9RHOB</name>
<dbReference type="Proteomes" id="UP000242447">
    <property type="component" value="Chromosome"/>
</dbReference>
<evidence type="ECO:0000259" key="5">
    <source>
        <dbReference type="Pfam" id="PF00496"/>
    </source>
</evidence>
<evidence type="ECO:0000256" key="2">
    <source>
        <dbReference type="ARBA" id="ARBA00005695"/>
    </source>
</evidence>
<comment type="subcellular location">
    <subcellularLocation>
        <location evidence="1">Periplasm</location>
    </subcellularLocation>
</comment>